<dbReference type="EMBL" id="JAHBCL010000027">
    <property type="protein sequence ID" value="MBS7527898.1"/>
    <property type="molecule type" value="Genomic_DNA"/>
</dbReference>
<dbReference type="PANTHER" id="PTHR30578">
    <property type="entry name" value="ELECTRON TRANSPORT COMPLEX PROTEIN RNFD"/>
    <property type="match status" value="1"/>
</dbReference>
<protein>
    <submittedName>
        <fullName evidence="10">RnfABCDGE type electron transport complex subunit D</fullName>
    </submittedName>
</protein>
<dbReference type="InterPro" id="IPR011303">
    <property type="entry name" value="RnfD_bac"/>
</dbReference>
<sequence>MKYFMKQALMRKVIFALIPLQALGILFFGWRTFFLLIINTVIAAIIEWGFVRKTSGKISEAVVVTAMLYTLTLPPSLPYWISGIGIAFGVLFGKMVFGGFGKNPFNPALVGRAFIYVNFPSFMTGEWHLPQGLNGALAYSVDTVSQATPMSVFRQTGEMTALPQMLIGNISGSIGETSAAAIIIIAIVLLVKKVIAKDTFWSVIISFVVFDTAFYLLGSTSVPNPLYGLLSGGILFGATFMATDPISSPKTVWGKRLYGIIIGGVTVIIRGYALFSGGVMFAILIGNTFAPILDELVNAIKKSKVPVKAGKEASHG</sequence>
<feature type="transmembrane region" description="Helical" evidence="9">
    <location>
        <begin position="166"/>
        <end position="191"/>
    </location>
</feature>
<dbReference type="PANTHER" id="PTHR30578:SF1">
    <property type="entry name" value="NA(+)-TRANSLOCATING NADH-QUINONE REDUCTASE SUBUNIT B"/>
    <property type="match status" value="1"/>
</dbReference>
<evidence type="ECO:0000256" key="7">
    <source>
        <dbReference type="ARBA" id="ARBA00022989"/>
    </source>
</evidence>
<evidence type="ECO:0000256" key="2">
    <source>
        <dbReference type="ARBA" id="ARBA00022553"/>
    </source>
</evidence>
<keyword evidence="11" id="KW-1185">Reference proteome</keyword>
<evidence type="ECO:0000256" key="4">
    <source>
        <dbReference type="ARBA" id="ARBA00022643"/>
    </source>
</evidence>
<keyword evidence="7 9" id="KW-1133">Transmembrane helix</keyword>
<accession>A0ABS5PS37</accession>
<dbReference type="InterPro" id="IPR004338">
    <property type="entry name" value="NqrB/RnfD"/>
</dbReference>
<feature type="transmembrane region" description="Helical" evidence="9">
    <location>
        <begin position="58"/>
        <end position="73"/>
    </location>
</feature>
<dbReference type="Pfam" id="PF03116">
    <property type="entry name" value="NQR2_RnfD_RnfE"/>
    <property type="match status" value="1"/>
</dbReference>
<dbReference type="RefSeq" id="WP_213237759.1">
    <property type="nucleotide sequence ID" value="NZ_JAHBCL010000027.1"/>
</dbReference>
<dbReference type="NCBIfam" id="TIGR01946">
    <property type="entry name" value="rnfD"/>
    <property type="match status" value="1"/>
</dbReference>
<gene>
    <name evidence="10" type="ORF">KHM83_14530</name>
</gene>
<keyword evidence="8 9" id="KW-0472">Membrane</keyword>
<name>A0ABS5PS37_9FIRM</name>
<evidence type="ECO:0000256" key="3">
    <source>
        <dbReference type="ARBA" id="ARBA00022630"/>
    </source>
</evidence>
<keyword evidence="3" id="KW-0285">Flavoprotein</keyword>
<proteinExistence type="predicted"/>
<evidence type="ECO:0000256" key="6">
    <source>
        <dbReference type="ARBA" id="ARBA00022967"/>
    </source>
</evidence>
<feature type="transmembrane region" description="Helical" evidence="9">
    <location>
        <begin position="200"/>
        <end position="220"/>
    </location>
</feature>
<dbReference type="Proteomes" id="UP000746471">
    <property type="component" value="Unassembled WGS sequence"/>
</dbReference>
<evidence type="ECO:0000313" key="10">
    <source>
        <dbReference type="EMBL" id="MBS7527898.1"/>
    </source>
</evidence>
<keyword evidence="6" id="KW-1278">Translocase</keyword>
<organism evidence="10 11">
    <name type="scientific">Fusibacter paucivorans</name>
    <dbReference type="NCBI Taxonomy" id="76009"/>
    <lineage>
        <taxon>Bacteria</taxon>
        <taxon>Bacillati</taxon>
        <taxon>Bacillota</taxon>
        <taxon>Clostridia</taxon>
        <taxon>Eubacteriales</taxon>
        <taxon>Eubacteriales Family XII. Incertae Sedis</taxon>
        <taxon>Fusibacter</taxon>
    </lineage>
</organism>
<reference evidence="10 11" key="1">
    <citation type="submission" date="2021-05" db="EMBL/GenBank/DDBJ databases">
        <title>Fusibacter ferrireducens sp. nov., an anaerobic, sulfur- and Fe-reducing bacterium isolated from the mangrove sediment.</title>
        <authorList>
            <person name="Qiu D."/>
        </authorList>
    </citation>
    <scope>NUCLEOTIDE SEQUENCE [LARGE SCALE GENOMIC DNA]</scope>
    <source>
        <strain evidence="10 11">DSM 12116</strain>
    </source>
</reference>
<feature type="transmembrane region" description="Helical" evidence="9">
    <location>
        <begin position="226"/>
        <end position="246"/>
    </location>
</feature>
<evidence type="ECO:0000313" key="11">
    <source>
        <dbReference type="Proteomes" id="UP000746471"/>
    </source>
</evidence>
<evidence type="ECO:0000256" key="8">
    <source>
        <dbReference type="ARBA" id="ARBA00023136"/>
    </source>
</evidence>
<evidence type="ECO:0000256" key="1">
    <source>
        <dbReference type="ARBA" id="ARBA00022448"/>
    </source>
</evidence>
<feature type="transmembrane region" description="Helical" evidence="9">
    <location>
        <begin position="258"/>
        <end position="285"/>
    </location>
</feature>
<comment type="caution">
    <text evidence="10">The sequence shown here is derived from an EMBL/GenBank/DDBJ whole genome shotgun (WGS) entry which is preliminary data.</text>
</comment>
<evidence type="ECO:0000256" key="9">
    <source>
        <dbReference type="SAM" id="Phobius"/>
    </source>
</evidence>
<keyword evidence="1" id="KW-0813">Transport</keyword>
<keyword evidence="4" id="KW-0288">FMN</keyword>
<evidence type="ECO:0000256" key="5">
    <source>
        <dbReference type="ARBA" id="ARBA00022692"/>
    </source>
</evidence>
<feature type="transmembrane region" description="Helical" evidence="9">
    <location>
        <begin position="34"/>
        <end position="51"/>
    </location>
</feature>
<keyword evidence="2" id="KW-0597">Phosphoprotein</keyword>
<keyword evidence="5 9" id="KW-0812">Transmembrane</keyword>
<feature type="transmembrane region" description="Helical" evidence="9">
    <location>
        <begin position="79"/>
        <end position="97"/>
    </location>
</feature>